<dbReference type="InterPro" id="IPR039422">
    <property type="entry name" value="MarR/SlyA-like"/>
</dbReference>
<dbReference type="InterPro" id="IPR036390">
    <property type="entry name" value="WH_DNA-bd_sf"/>
</dbReference>
<dbReference type="InterPro" id="IPR000835">
    <property type="entry name" value="HTH_MarR-typ"/>
</dbReference>
<dbReference type="Pfam" id="PF01047">
    <property type="entry name" value="MarR"/>
    <property type="match status" value="1"/>
</dbReference>
<dbReference type="SUPFAM" id="SSF46785">
    <property type="entry name" value="Winged helix' DNA-binding domain"/>
    <property type="match status" value="1"/>
</dbReference>
<dbReference type="PRINTS" id="PR00598">
    <property type="entry name" value="HTHMARR"/>
</dbReference>
<dbReference type="GO" id="GO:0003700">
    <property type="term" value="F:DNA-binding transcription factor activity"/>
    <property type="evidence" value="ECO:0007669"/>
    <property type="project" value="InterPro"/>
</dbReference>
<evidence type="ECO:0000313" key="2">
    <source>
        <dbReference type="EMBL" id="QKV20732.1"/>
    </source>
</evidence>
<gene>
    <name evidence="2" type="ORF">HTY61_17335</name>
</gene>
<dbReference type="AlphaFoldDB" id="A0A6N1VMU6"/>
<dbReference type="Gene3D" id="1.10.10.10">
    <property type="entry name" value="Winged helix-like DNA-binding domain superfamily/Winged helix DNA-binding domain"/>
    <property type="match status" value="1"/>
</dbReference>
<dbReference type="PANTHER" id="PTHR33164">
    <property type="entry name" value="TRANSCRIPTIONAL REGULATOR, MARR FAMILY"/>
    <property type="match status" value="1"/>
</dbReference>
<dbReference type="InterPro" id="IPR036388">
    <property type="entry name" value="WH-like_DNA-bd_sf"/>
</dbReference>
<feature type="domain" description="HTH marR-type" evidence="1">
    <location>
        <begin position="1"/>
        <end position="126"/>
    </location>
</feature>
<dbReference type="GO" id="GO:0006950">
    <property type="term" value="P:response to stress"/>
    <property type="evidence" value="ECO:0007669"/>
    <property type="project" value="TreeGrafter"/>
</dbReference>
<accession>A0A6N1VMU6</accession>
<name>A0A6N1VMU6_9HYPH</name>
<organism evidence="2 3">
    <name type="scientific">Oricola thermophila</name>
    <dbReference type="NCBI Taxonomy" id="2742145"/>
    <lineage>
        <taxon>Bacteria</taxon>
        <taxon>Pseudomonadati</taxon>
        <taxon>Pseudomonadota</taxon>
        <taxon>Alphaproteobacteria</taxon>
        <taxon>Hyphomicrobiales</taxon>
        <taxon>Ahrensiaceae</taxon>
        <taxon>Oricola</taxon>
    </lineage>
</organism>
<dbReference type="EMBL" id="CP054836">
    <property type="protein sequence ID" value="QKV20732.1"/>
    <property type="molecule type" value="Genomic_DNA"/>
</dbReference>
<reference evidence="2 3" key="1">
    <citation type="submission" date="2020-06" db="EMBL/GenBank/DDBJ databases">
        <title>Oricola thermophila sp. nov. isolated from a tidal sediments.</title>
        <authorList>
            <person name="Kwon K.K."/>
            <person name="Yang S.-H."/>
            <person name="Park M.-J."/>
        </authorList>
    </citation>
    <scope>NUCLEOTIDE SEQUENCE [LARGE SCALE GENOMIC DNA]</scope>
    <source>
        <strain evidence="2 3">MEBiC13590</strain>
    </source>
</reference>
<evidence type="ECO:0000313" key="3">
    <source>
        <dbReference type="Proteomes" id="UP000509367"/>
    </source>
</evidence>
<proteinExistence type="predicted"/>
<evidence type="ECO:0000259" key="1">
    <source>
        <dbReference type="PROSITE" id="PS50995"/>
    </source>
</evidence>
<dbReference type="SMART" id="SM00347">
    <property type="entry name" value="HTH_MARR"/>
    <property type="match status" value="1"/>
</dbReference>
<dbReference type="Proteomes" id="UP000509367">
    <property type="component" value="Chromosome"/>
</dbReference>
<dbReference type="KEGG" id="orm:HTY61_17335"/>
<dbReference type="PROSITE" id="PS50995">
    <property type="entry name" value="HTH_MARR_2"/>
    <property type="match status" value="1"/>
</dbReference>
<keyword evidence="3" id="KW-1185">Reference proteome</keyword>
<sequence>MKRSFNVVQADLARTLEPFGLRMITFTALILIVDNPDLSQTQLASALTVERSNLVTIVDDLEGKGWIVRNPAPNDRRSHALRATREGHRMCERAVKAAREHEERLLAALGKAERETFIAALQTIERAKREEQDGTDGKL</sequence>
<protein>
    <submittedName>
        <fullName evidence="2">MarR family transcriptional regulator</fullName>
    </submittedName>
</protein>
<dbReference type="PANTHER" id="PTHR33164:SF89">
    <property type="entry name" value="MARR FAMILY REGULATORY PROTEIN"/>
    <property type="match status" value="1"/>
</dbReference>